<keyword evidence="4" id="KW-0804">Transcription</keyword>
<dbReference type="PRINTS" id="PR00364">
    <property type="entry name" value="DISEASERSIST"/>
</dbReference>
<dbReference type="InterPro" id="IPR016032">
    <property type="entry name" value="Sig_transdc_resp-reg_C-effctor"/>
</dbReference>
<name>A0A4R7W161_9PSEU</name>
<dbReference type="InterPro" id="IPR036388">
    <property type="entry name" value="WH-like_DNA-bd_sf"/>
</dbReference>
<proteinExistence type="inferred from homology"/>
<evidence type="ECO:0000259" key="6">
    <source>
        <dbReference type="PROSITE" id="PS51755"/>
    </source>
</evidence>
<reference evidence="7 8" key="1">
    <citation type="submission" date="2019-03" db="EMBL/GenBank/DDBJ databases">
        <title>Genomic Encyclopedia of Archaeal and Bacterial Type Strains, Phase II (KMG-II): from individual species to whole genera.</title>
        <authorList>
            <person name="Goeker M."/>
        </authorList>
    </citation>
    <scope>NUCLEOTIDE SEQUENCE [LARGE SCALE GENOMIC DNA]</scope>
    <source>
        <strain evidence="7 8">DSM 45499</strain>
    </source>
</reference>
<dbReference type="PROSITE" id="PS51755">
    <property type="entry name" value="OMPR_PHOB"/>
    <property type="match status" value="1"/>
</dbReference>
<dbReference type="GO" id="GO:0000160">
    <property type="term" value="P:phosphorelay signal transduction system"/>
    <property type="evidence" value="ECO:0007669"/>
    <property type="project" value="InterPro"/>
</dbReference>
<dbReference type="Pfam" id="PF03704">
    <property type="entry name" value="BTAD"/>
    <property type="match status" value="1"/>
</dbReference>
<keyword evidence="2" id="KW-0805">Transcription regulation</keyword>
<dbReference type="Gene3D" id="1.25.40.10">
    <property type="entry name" value="Tetratricopeptide repeat domain"/>
    <property type="match status" value="1"/>
</dbReference>
<dbReference type="PANTHER" id="PTHR35807">
    <property type="entry name" value="TRANSCRIPTIONAL REGULATOR REDD-RELATED"/>
    <property type="match status" value="1"/>
</dbReference>
<dbReference type="GO" id="GO:0006355">
    <property type="term" value="P:regulation of DNA-templated transcription"/>
    <property type="evidence" value="ECO:0007669"/>
    <property type="project" value="InterPro"/>
</dbReference>
<dbReference type="Pfam" id="PF00486">
    <property type="entry name" value="Trans_reg_C"/>
    <property type="match status" value="1"/>
</dbReference>
<dbReference type="SMART" id="SM01043">
    <property type="entry name" value="BTAD"/>
    <property type="match status" value="1"/>
</dbReference>
<dbReference type="InterPro" id="IPR011990">
    <property type="entry name" value="TPR-like_helical_dom_sf"/>
</dbReference>
<evidence type="ECO:0000256" key="3">
    <source>
        <dbReference type="ARBA" id="ARBA00023125"/>
    </source>
</evidence>
<dbReference type="CDD" id="cd15831">
    <property type="entry name" value="BTAD"/>
    <property type="match status" value="1"/>
</dbReference>
<evidence type="ECO:0000256" key="1">
    <source>
        <dbReference type="ARBA" id="ARBA00005820"/>
    </source>
</evidence>
<dbReference type="EMBL" id="SOCP01000002">
    <property type="protein sequence ID" value="TDV56273.1"/>
    <property type="molecule type" value="Genomic_DNA"/>
</dbReference>
<protein>
    <submittedName>
        <fullName evidence="7">DNA-binding SARP family transcriptional activator</fullName>
    </submittedName>
</protein>
<evidence type="ECO:0000256" key="5">
    <source>
        <dbReference type="PROSITE-ProRule" id="PRU01091"/>
    </source>
</evidence>
<accession>A0A4R7W161</accession>
<feature type="domain" description="OmpR/PhoB-type" evidence="6">
    <location>
        <begin position="1"/>
        <end position="94"/>
    </location>
</feature>
<dbReference type="Gene3D" id="1.10.10.10">
    <property type="entry name" value="Winged helix-like DNA-binding domain superfamily/Winged helix DNA-binding domain"/>
    <property type="match status" value="1"/>
</dbReference>
<dbReference type="SUPFAM" id="SSF52540">
    <property type="entry name" value="P-loop containing nucleoside triphosphate hydrolases"/>
    <property type="match status" value="1"/>
</dbReference>
<evidence type="ECO:0000313" key="8">
    <source>
        <dbReference type="Proteomes" id="UP000294927"/>
    </source>
</evidence>
<feature type="DNA-binding region" description="OmpR/PhoB-type" evidence="5">
    <location>
        <begin position="1"/>
        <end position="94"/>
    </location>
</feature>
<keyword evidence="3 5" id="KW-0238">DNA-binding</keyword>
<dbReference type="SUPFAM" id="SSF48452">
    <property type="entry name" value="TPR-like"/>
    <property type="match status" value="1"/>
</dbReference>
<evidence type="ECO:0000313" key="7">
    <source>
        <dbReference type="EMBL" id="TDV56273.1"/>
    </source>
</evidence>
<dbReference type="InterPro" id="IPR051677">
    <property type="entry name" value="AfsR-DnrI-RedD_regulator"/>
</dbReference>
<dbReference type="PANTHER" id="PTHR35807:SF1">
    <property type="entry name" value="TRANSCRIPTIONAL REGULATOR REDD"/>
    <property type="match status" value="1"/>
</dbReference>
<dbReference type="AlphaFoldDB" id="A0A4R7W161"/>
<comment type="caution">
    <text evidence="7">The sequence shown here is derived from an EMBL/GenBank/DDBJ whole genome shotgun (WGS) entry which is preliminary data.</text>
</comment>
<keyword evidence="8" id="KW-1185">Reference proteome</keyword>
<dbReference type="InterPro" id="IPR001867">
    <property type="entry name" value="OmpR/PhoB-type_DNA-bd"/>
</dbReference>
<dbReference type="Proteomes" id="UP000294927">
    <property type="component" value="Unassembled WGS sequence"/>
</dbReference>
<sequence length="581" mass="62173">MRINVLGPWQVAVSGGLPEIKGAKRYALLAALLLDPGRTVSRERLVDAVWEDDPPTSALANLRTYVADLRRALGPLADGRPRLASSASGYAIEVGPEELDLLCFEKLSGEGLAACRRGDHAAAVSFLARAVGLWRGHAFDGVELGSWARARVTALEDRRWEAQLALADARLALGRHEDVVAGLRDVVAERPLSERAWALLMTALTAVGRRSEALDAFARARAVLDRELGVRPGPELRAAHERALAADRPAVRSADHRAGPCALPAPVSDFVGRQGLLAGLGGWLTGHDGPLVAALSGPPGVGKTALALRAAHLLRPSFADGQLYQALGASTGRQRPPGEVLAEFLRTLGVRELPDGVEDRAALFRSTVAHRRLLVVLDDAADVAQVRPLLPGTGSCRAVITSRHRLTALEGAHAVTVAPLTETEGIGLLAAVAGPARIRRERDAATRIFLACGGHPLALRVAAVRLAMRPAWPLATLADRLWDEPHRLDELTIGELSVRAYLESSFRRLADGARRAVALLARHVGDDVPAGRVAEVLGRPEAESDRIVEELMCANLLVPTGGAEPSYRLDRLFRLYALYAR</sequence>
<dbReference type="SUPFAM" id="SSF46894">
    <property type="entry name" value="C-terminal effector domain of the bipartite response regulators"/>
    <property type="match status" value="1"/>
</dbReference>
<dbReference type="Gene3D" id="3.40.50.300">
    <property type="entry name" value="P-loop containing nucleotide triphosphate hydrolases"/>
    <property type="match status" value="1"/>
</dbReference>
<dbReference type="InterPro" id="IPR027417">
    <property type="entry name" value="P-loop_NTPase"/>
</dbReference>
<dbReference type="InterPro" id="IPR005158">
    <property type="entry name" value="BTAD"/>
</dbReference>
<gene>
    <name evidence="7" type="ORF">CLV71_102339</name>
</gene>
<dbReference type="GO" id="GO:0003677">
    <property type="term" value="F:DNA binding"/>
    <property type="evidence" value="ECO:0007669"/>
    <property type="project" value="UniProtKB-UniRule"/>
</dbReference>
<comment type="similarity">
    <text evidence="1">Belongs to the AfsR/DnrI/RedD regulatory family.</text>
</comment>
<evidence type="ECO:0000256" key="2">
    <source>
        <dbReference type="ARBA" id="ARBA00023015"/>
    </source>
</evidence>
<evidence type="ECO:0000256" key="4">
    <source>
        <dbReference type="ARBA" id="ARBA00023163"/>
    </source>
</evidence>
<organism evidence="7 8">
    <name type="scientific">Actinophytocola oryzae</name>
    <dbReference type="NCBI Taxonomy" id="502181"/>
    <lineage>
        <taxon>Bacteria</taxon>
        <taxon>Bacillati</taxon>
        <taxon>Actinomycetota</taxon>
        <taxon>Actinomycetes</taxon>
        <taxon>Pseudonocardiales</taxon>
        <taxon>Pseudonocardiaceae</taxon>
    </lineage>
</organism>
<dbReference type="SMART" id="SM00862">
    <property type="entry name" value="Trans_reg_C"/>
    <property type="match status" value="1"/>
</dbReference>
<dbReference type="GO" id="GO:0043531">
    <property type="term" value="F:ADP binding"/>
    <property type="evidence" value="ECO:0007669"/>
    <property type="project" value="InterPro"/>
</dbReference>